<organism evidence="1 2">
    <name type="scientific">Streptomyces sp. 900129855</name>
    <dbReference type="NCBI Taxonomy" id="3155129"/>
    <lineage>
        <taxon>Bacteria</taxon>
        <taxon>Bacillati</taxon>
        <taxon>Actinomycetota</taxon>
        <taxon>Actinomycetes</taxon>
        <taxon>Kitasatosporales</taxon>
        <taxon>Streptomycetaceae</taxon>
        <taxon>Streptomyces</taxon>
    </lineage>
</organism>
<sequence>MDQHNRRAHVLIGATAHYVITGLGNGPIMDQQQVEVDHSMSTDEFAAAGREVEDRTLARAVRRHTENRSIRNGGCTVVLRRDKKCLPYAGKSVPQVIRATTG</sequence>
<dbReference type="PANTHER" id="PTHR42706:SF1">
    <property type="entry name" value="FORMYLTETRAHYDROFOLATE DEFORMYLASE 2, MITOCHONDRIAL"/>
    <property type="match status" value="1"/>
</dbReference>
<proteinExistence type="predicted"/>
<dbReference type="RefSeq" id="WP_334575779.1">
    <property type="nucleotide sequence ID" value="NZ_JBEZVE010000024.1"/>
</dbReference>
<dbReference type="Proteomes" id="UP001550739">
    <property type="component" value="Unassembled WGS sequence"/>
</dbReference>
<dbReference type="InterPro" id="IPR036477">
    <property type="entry name" value="Formyl_transf_N_sf"/>
</dbReference>
<dbReference type="Gene3D" id="3.40.50.170">
    <property type="entry name" value="Formyl transferase, N-terminal domain"/>
    <property type="match status" value="1"/>
</dbReference>
<protein>
    <submittedName>
        <fullName evidence="1">Uncharacterized protein</fullName>
    </submittedName>
</protein>
<dbReference type="SUPFAM" id="SSF53328">
    <property type="entry name" value="Formyltransferase"/>
    <property type="match status" value="1"/>
</dbReference>
<dbReference type="InterPro" id="IPR004810">
    <property type="entry name" value="PurU"/>
</dbReference>
<evidence type="ECO:0000313" key="2">
    <source>
        <dbReference type="Proteomes" id="UP001550739"/>
    </source>
</evidence>
<name>A0ABV2ZTN5_9ACTN</name>
<gene>
    <name evidence="1" type="ORF">AB0E89_36255</name>
</gene>
<reference evidence="1 2" key="1">
    <citation type="submission" date="2024-06" db="EMBL/GenBank/DDBJ databases">
        <title>The Natural Products Discovery Center: Release of the First 8490 Sequenced Strains for Exploring Actinobacteria Biosynthetic Diversity.</title>
        <authorList>
            <person name="Kalkreuter E."/>
            <person name="Kautsar S.A."/>
            <person name="Yang D."/>
            <person name="Bader C.D."/>
            <person name="Teijaro C.N."/>
            <person name="Fluegel L."/>
            <person name="Davis C.M."/>
            <person name="Simpson J.R."/>
            <person name="Lauterbach L."/>
            <person name="Steele A.D."/>
            <person name="Gui C."/>
            <person name="Meng S."/>
            <person name="Li G."/>
            <person name="Viehrig K."/>
            <person name="Ye F."/>
            <person name="Su P."/>
            <person name="Kiefer A.F."/>
            <person name="Nichols A."/>
            <person name="Cepeda A.J."/>
            <person name="Yan W."/>
            <person name="Fan B."/>
            <person name="Jiang Y."/>
            <person name="Adhikari A."/>
            <person name="Zheng C.-J."/>
            <person name="Schuster L."/>
            <person name="Cowan T.M."/>
            <person name="Smanski M.J."/>
            <person name="Chevrette M.G."/>
            <person name="De Carvalho L.P.S."/>
            <person name="Shen B."/>
        </authorList>
    </citation>
    <scope>NUCLEOTIDE SEQUENCE [LARGE SCALE GENOMIC DNA]</scope>
    <source>
        <strain evidence="1 2">NPDC033843</strain>
    </source>
</reference>
<comment type="caution">
    <text evidence="1">The sequence shown here is derived from an EMBL/GenBank/DDBJ whole genome shotgun (WGS) entry which is preliminary data.</text>
</comment>
<evidence type="ECO:0000313" key="1">
    <source>
        <dbReference type="EMBL" id="MEU3785936.1"/>
    </source>
</evidence>
<dbReference type="PANTHER" id="PTHR42706">
    <property type="entry name" value="FORMYLTETRAHYDROFOLATE DEFORMYLASE"/>
    <property type="match status" value="1"/>
</dbReference>
<dbReference type="PRINTS" id="PR01575">
    <property type="entry name" value="FFH4HYDRLASE"/>
</dbReference>
<keyword evidence="2" id="KW-1185">Reference proteome</keyword>
<accession>A0ABV2ZTN5</accession>
<dbReference type="EMBL" id="JBEZVE010000024">
    <property type="protein sequence ID" value="MEU3785936.1"/>
    <property type="molecule type" value="Genomic_DNA"/>
</dbReference>